<accession>A0ABM0N0U7</accession>
<organism evidence="1 2">
    <name type="scientific">Saccoglossus kowalevskii</name>
    <name type="common">Acorn worm</name>
    <dbReference type="NCBI Taxonomy" id="10224"/>
    <lineage>
        <taxon>Eukaryota</taxon>
        <taxon>Metazoa</taxon>
        <taxon>Hemichordata</taxon>
        <taxon>Enteropneusta</taxon>
        <taxon>Harrimaniidae</taxon>
        <taxon>Saccoglossus</taxon>
    </lineage>
</organism>
<keyword evidence="1" id="KW-1185">Reference proteome</keyword>
<dbReference type="Proteomes" id="UP000694865">
    <property type="component" value="Unplaced"/>
</dbReference>
<feature type="non-terminal residue" evidence="2">
    <location>
        <position position="279"/>
    </location>
</feature>
<protein>
    <submittedName>
        <fullName evidence="2">Gamma-tubulin complex component 3 homolog</fullName>
    </submittedName>
</protein>
<name>A0ABM0N0U7_SACKO</name>
<proteinExistence type="predicted"/>
<gene>
    <name evidence="2" type="primary">LOC102810379</name>
</gene>
<evidence type="ECO:0000313" key="2">
    <source>
        <dbReference type="RefSeq" id="XP_006825888.1"/>
    </source>
</evidence>
<evidence type="ECO:0000313" key="1">
    <source>
        <dbReference type="Proteomes" id="UP000694865"/>
    </source>
</evidence>
<dbReference type="GeneID" id="102810379"/>
<dbReference type="RefSeq" id="XP_006825888.1">
    <property type="nucleotide sequence ID" value="XM_006825825.1"/>
</dbReference>
<sequence>MSRNIYEDQGKMPNLLWKLVQNITKRKEDEIGPYFQHALRVVGSGLAPSIETDEFLVVEKIKKKLVRQRRTQDAAVFAELHRKLQSQGVLKNRWSILYLLYELSQDPTKVNRSTEGVALFGHGLPALAASTPHGATLLSVGSMSMSSGIGSGISSIFAPTPASLPSSYASTPGLLPASQLGSRFVNSLSSTSNKPAIRESRNNDNRRQLVPVGDENTSFEVSECVLIRDIINALQGFEGKFLVKDSSGQGFNLDPSIGILRPFRDMVKKLSTLGWLYMK</sequence>
<reference evidence="2" key="1">
    <citation type="submission" date="2025-08" db="UniProtKB">
        <authorList>
            <consortium name="RefSeq"/>
        </authorList>
    </citation>
    <scope>IDENTIFICATION</scope>
    <source>
        <tissue evidence="2">Testes</tissue>
    </source>
</reference>